<comment type="caution">
    <text evidence="2">The sequence shown here is derived from an EMBL/GenBank/DDBJ whole genome shotgun (WGS) entry which is preliminary data.</text>
</comment>
<evidence type="ECO:0000256" key="1">
    <source>
        <dbReference type="SAM" id="MobiDB-lite"/>
    </source>
</evidence>
<reference evidence="2" key="1">
    <citation type="submission" date="2023-03" db="EMBL/GenBank/DDBJ databases">
        <title>Massive genome expansion in bonnet fungi (Mycena s.s.) driven by repeated elements and novel gene families across ecological guilds.</title>
        <authorList>
            <consortium name="Lawrence Berkeley National Laboratory"/>
            <person name="Harder C.B."/>
            <person name="Miyauchi S."/>
            <person name="Viragh M."/>
            <person name="Kuo A."/>
            <person name="Thoen E."/>
            <person name="Andreopoulos B."/>
            <person name="Lu D."/>
            <person name="Skrede I."/>
            <person name="Drula E."/>
            <person name="Henrissat B."/>
            <person name="Morin E."/>
            <person name="Kohler A."/>
            <person name="Barry K."/>
            <person name="LaButti K."/>
            <person name="Morin E."/>
            <person name="Salamov A."/>
            <person name="Lipzen A."/>
            <person name="Mereny Z."/>
            <person name="Hegedus B."/>
            <person name="Baldrian P."/>
            <person name="Stursova M."/>
            <person name="Weitz H."/>
            <person name="Taylor A."/>
            <person name="Grigoriev I.V."/>
            <person name="Nagy L.G."/>
            <person name="Martin F."/>
            <person name="Kauserud H."/>
        </authorList>
    </citation>
    <scope>NUCLEOTIDE SEQUENCE</scope>
    <source>
        <strain evidence="2">CBHHK173m</strain>
    </source>
</reference>
<sequence length="237" mass="26747">MPLRVPPVPAHRAHWQQLVPCDPAPDDNNGPQVQPNNDEADDEADAVAALNKLTFRRRKGIVNAVAAHPEDDQDTLIAELETWRQADHRRHKVLWRACVIYMSKNIVTEESTWYLETVLKYSPLYTPFVLAHTNPSPGRDSLKATTIDGWSKTYIENITTYTWDPDANGRAGMVVLTTGGLYQKLKEVVFNLVLEKNLDCNMSPKVYYGRSEVLLVIQEILSHAIQDGTCQCSPHDL</sequence>
<dbReference type="Proteomes" id="UP001222325">
    <property type="component" value="Unassembled WGS sequence"/>
</dbReference>
<dbReference type="EMBL" id="JARJCN010000166">
    <property type="protein sequence ID" value="KAJ7065992.1"/>
    <property type="molecule type" value="Genomic_DNA"/>
</dbReference>
<dbReference type="AlphaFoldDB" id="A0AAD6TP88"/>
<protein>
    <submittedName>
        <fullName evidence="2">Uncharacterized protein</fullName>
    </submittedName>
</protein>
<evidence type="ECO:0000313" key="2">
    <source>
        <dbReference type="EMBL" id="KAJ7065992.1"/>
    </source>
</evidence>
<proteinExistence type="predicted"/>
<keyword evidence="3" id="KW-1185">Reference proteome</keyword>
<gene>
    <name evidence="2" type="ORF">B0H15DRAFT_958398</name>
</gene>
<accession>A0AAD6TP88</accession>
<feature type="region of interest" description="Disordered" evidence="1">
    <location>
        <begin position="22"/>
        <end position="41"/>
    </location>
</feature>
<organism evidence="2 3">
    <name type="scientific">Mycena belliarum</name>
    <dbReference type="NCBI Taxonomy" id="1033014"/>
    <lineage>
        <taxon>Eukaryota</taxon>
        <taxon>Fungi</taxon>
        <taxon>Dikarya</taxon>
        <taxon>Basidiomycota</taxon>
        <taxon>Agaricomycotina</taxon>
        <taxon>Agaricomycetes</taxon>
        <taxon>Agaricomycetidae</taxon>
        <taxon>Agaricales</taxon>
        <taxon>Marasmiineae</taxon>
        <taxon>Mycenaceae</taxon>
        <taxon>Mycena</taxon>
    </lineage>
</organism>
<evidence type="ECO:0000313" key="3">
    <source>
        <dbReference type="Proteomes" id="UP001222325"/>
    </source>
</evidence>
<name>A0AAD6TP88_9AGAR</name>